<dbReference type="EMBL" id="FMCS01000002">
    <property type="protein sequence ID" value="SCE85399.1"/>
    <property type="molecule type" value="Genomic_DNA"/>
</dbReference>
<evidence type="ECO:0000313" key="2">
    <source>
        <dbReference type="EMBL" id="SCE85399.1"/>
    </source>
</evidence>
<dbReference type="AlphaFoldDB" id="A0A1C4VNQ3"/>
<sequence length="146" mass="16137">MATSKQPVTVPTDASVDDFLAAVPDDRRRADAERLCALLREVTGEPPVMWGPSIVGFGTYRYTYAGGRTGDWPLVGFSPRKQQLVVYLVGGYEERYPSVLARLGPHKTGKGCLYLKRLDDVDESALRELVDRTVRVHKGVDRASQG</sequence>
<feature type="domain" description="YdhG-like" evidence="1">
    <location>
        <begin position="28"/>
        <end position="133"/>
    </location>
</feature>
<reference evidence="3" key="1">
    <citation type="submission" date="2016-06" db="EMBL/GenBank/DDBJ databases">
        <authorList>
            <person name="Varghese N."/>
            <person name="Submissions Spin"/>
        </authorList>
    </citation>
    <scope>NUCLEOTIDE SEQUENCE [LARGE SCALE GENOMIC DNA]</scope>
    <source>
        <strain evidence="3">DSM 45246</strain>
    </source>
</reference>
<keyword evidence="3" id="KW-1185">Reference proteome</keyword>
<dbReference type="SUPFAM" id="SSF159888">
    <property type="entry name" value="YdhG-like"/>
    <property type="match status" value="1"/>
</dbReference>
<protein>
    <recommendedName>
        <fullName evidence="1">YdhG-like domain-containing protein</fullName>
    </recommendedName>
</protein>
<accession>A0A1C4VNQ3</accession>
<organism evidence="2 3">
    <name type="scientific">Micromonospora chaiyaphumensis</name>
    <dbReference type="NCBI Taxonomy" id="307119"/>
    <lineage>
        <taxon>Bacteria</taxon>
        <taxon>Bacillati</taxon>
        <taxon>Actinomycetota</taxon>
        <taxon>Actinomycetes</taxon>
        <taxon>Micromonosporales</taxon>
        <taxon>Micromonosporaceae</taxon>
        <taxon>Micromonospora</taxon>
    </lineage>
</organism>
<dbReference type="Proteomes" id="UP000199629">
    <property type="component" value="Unassembled WGS sequence"/>
</dbReference>
<dbReference type="RefSeq" id="WP_091261056.1">
    <property type="nucleotide sequence ID" value="NZ_FMCS01000002.1"/>
</dbReference>
<name>A0A1C4VNQ3_9ACTN</name>
<evidence type="ECO:0000313" key="3">
    <source>
        <dbReference type="Proteomes" id="UP000199629"/>
    </source>
</evidence>
<dbReference type="InterPro" id="IPR014922">
    <property type="entry name" value="YdhG-like"/>
</dbReference>
<dbReference type="Pfam" id="PF08818">
    <property type="entry name" value="DUF1801"/>
    <property type="match status" value="1"/>
</dbReference>
<evidence type="ECO:0000259" key="1">
    <source>
        <dbReference type="Pfam" id="PF08818"/>
    </source>
</evidence>
<proteinExistence type="predicted"/>
<gene>
    <name evidence="2" type="ORF">GA0070214_102560</name>
</gene>